<evidence type="ECO:0000259" key="9">
    <source>
        <dbReference type="PROSITE" id="PS50011"/>
    </source>
</evidence>
<dbReference type="SUPFAM" id="SSF49879">
    <property type="entry name" value="SMAD/FHA domain"/>
    <property type="match status" value="1"/>
</dbReference>
<feature type="compositionally biased region" description="Polar residues" evidence="7">
    <location>
        <begin position="166"/>
        <end position="175"/>
    </location>
</feature>
<evidence type="ECO:0000256" key="1">
    <source>
        <dbReference type="ARBA" id="ARBA00022527"/>
    </source>
</evidence>
<dbReference type="GO" id="GO:0005524">
    <property type="term" value="F:ATP binding"/>
    <property type="evidence" value="ECO:0007669"/>
    <property type="project" value="UniProtKB-UniRule"/>
</dbReference>
<dbReference type="Gene3D" id="1.10.510.10">
    <property type="entry name" value="Transferase(Phosphotransferase) domain 1"/>
    <property type="match status" value="1"/>
</dbReference>
<feature type="compositionally biased region" description="Polar residues" evidence="7">
    <location>
        <begin position="355"/>
        <end position="365"/>
    </location>
</feature>
<dbReference type="GO" id="GO:0004674">
    <property type="term" value="F:protein serine/threonine kinase activity"/>
    <property type="evidence" value="ECO:0007669"/>
    <property type="project" value="UniProtKB-KW"/>
</dbReference>
<dbReference type="InterPro" id="IPR000253">
    <property type="entry name" value="FHA_dom"/>
</dbReference>
<dbReference type="InterPro" id="IPR008271">
    <property type="entry name" value="Ser/Thr_kinase_AS"/>
</dbReference>
<dbReference type="PANTHER" id="PTHR11584:SF369">
    <property type="entry name" value="MITOGEN-ACTIVATED PROTEIN KINASE KINASE KINASE 19-RELATED"/>
    <property type="match status" value="1"/>
</dbReference>
<keyword evidence="1" id="KW-0723">Serine/threonine-protein kinase</keyword>
<evidence type="ECO:0000256" key="5">
    <source>
        <dbReference type="ARBA" id="ARBA00022840"/>
    </source>
</evidence>
<gene>
    <name evidence="10" type="ORF">ADEAN_000757200</name>
</gene>
<feature type="binding site" evidence="6">
    <location>
        <position position="707"/>
    </location>
    <ligand>
        <name>ATP</name>
        <dbReference type="ChEBI" id="CHEBI:30616"/>
    </ligand>
</feature>
<feature type="region of interest" description="Disordered" evidence="7">
    <location>
        <begin position="203"/>
        <end position="390"/>
    </location>
</feature>
<dbReference type="InterPro" id="IPR017441">
    <property type="entry name" value="Protein_kinase_ATP_BS"/>
</dbReference>
<dbReference type="InterPro" id="IPR011009">
    <property type="entry name" value="Kinase-like_dom_sf"/>
</dbReference>
<dbReference type="Pfam" id="PF00498">
    <property type="entry name" value="FHA"/>
    <property type="match status" value="1"/>
</dbReference>
<feature type="compositionally biased region" description="Low complexity" evidence="7">
    <location>
        <begin position="205"/>
        <end position="219"/>
    </location>
</feature>
<evidence type="ECO:0000313" key="11">
    <source>
        <dbReference type="Proteomes" id="UP000515908"/>
    </source>
</evidence>
<dbReference type="Pfam" id="PF00069">
    <property type="entry name" value="Pkinase"/>
    <property type="match status" value="2"/>
</dbReference>
<feature type="compositionally biased region" description="Low complexity" evidence="7">
    <location>
        <begin position="304"/>
        <end position="319"/>
    </location>
</feature>
<dbReference type="Proteomes" id="UP000515908">
    <property type="component" value="Chromosome 16"/>
</dbReference>
<dbReference type="InterPro" id="IPR000719">
    <property type="entry name" value="Prot_kinase_dom"/>
</dbReference>
<evidence type="ECO:0000256" key="2">
    <source>
        <dbReference type="ARBA" id="ARBA00022679"/>
    </source>
</evidence>
<dbReference type="Gene3D" id="3.30.200.20">
    <property type="entry name" value="Phosphorylase Kinase, domain 1"/>
    <property type="match status" value="1"/>
</dbReference>
<feature type="compositionally biased region" description="Polar residues" evidence="7">
    <location>
        <begin position="1039"/>
        <end position="1060"/>
    </location>
</feature>
<evidence type="ECO:0000256" key="6">
    <source>
        <dbReference type="PROSITE-ProRule" id="PRU10141"/>
    </source>
</evidence>
<dbReference type="Gene3D" id="2.60.200.20">
    <property type="match status" value="1"/>
</dbReference>
<dbReference type="PANTHER" id="PTHR11584">
    <property type="entry name" value="SERINE/THREONINE PROTEIN KINASE"/>
    <property type="match status" value="1"/>
</dbReference>
<organism evidence="10 11">
    <name type="scientific">Angomonas deanei</name>
    <dbReference type="NCBI Taxonomy" id="59799"/>
    <lineage>
        <taxon>Eukaryota</taxon>
        <taxon>Discoba</taxon>
        <taxon>Euglenozoa</taxon>
        <taxon>Kinetoplastea</taxon>
        <taxon>Metakinetoplastina</taxon>
        <taxon>Trypanosomatida</taxon>
        <taxon>Trypanosomatidae</taxon>
        <taxon>Strigomonadinae</taxon>
        <taxon>Angomonas</taxon>
    </lineage>
</organism>
<reference evidence="10 11" key="1">
    <citation type="submission" date="2020-08" db="EMBL/GenBank/DDBJ databases">
        <authorList>
            <person name="Newling K."/>
            <person name="Davey J."/>
            <person name="Forrester S."/>
        </authorList>
    </citation>
    <scope>NUCLEOTIDE SEQUENCE [LARGE SCALE GENOMIC DNA]</scope>
    <source>
        <strain evidence="11">Crithidia deanei Carvalho (ATCC PRA-265)</strain>
    </source>
</reference>
<keyword evidence="4 10" id="KW-0418">Kinase</keyword>
<evidence type="ECO:0000256" key="3">
    <source>
        <dbReference type="ARBA" id="ARBA00022741"/>
    </source>
</evidence>
<evidence type="ECO:0000313" key="10">
    <source>
        <dbReference type="EMBL" id="CAD2220058.1"/>
    </source>
</evidence>
<evidence type="ECO:0000259" key="8">
    <source>
        <dbReference type="PROSITE" id="PS50006"/>
    </source>
</evidence>
<feature type="compositionally biased region" description="Low complexity" evidence="7">
    <location>
        <begin position="1003"/>
        <end position="1022"/>
    </location>
</feature>
<feature type="compositionally biased region" description="Low complexity" evidence="7">
    <location>
        <begin position="449"/>
        <end position="465"/>
    </location>
</feature>
<sequence length="1060" mass="115274">MVSVADWIKSDTAQQTVLHQFVEDTAPLCVLLEHAVSSLDGVMDGSMAAHGPPVPRLWGAGTNTLHYLTTVQELLNNSKRGNSSLEYIRPYERLTPEMTQEVQQLRELQRRLLDATEEYEKEKNRTSGGAGGGSRTSAAPPSNNNNNALSFASSMVGESRPMSPSVLANINPTNNEDNHSGGPTPLSPYGEELKSIVANHAKTQNSNNNTNNNTNNVSNAPQLSTKVYRDPSSMITEDSYNNNNHNNGERHSQSPPPIPSPIPPPSNNNNNSSPSNNNSFRKGLVSPSLVKDEENPPPSPMQYNNSITRNSTNDNNNNNKFDSEPQKSLSSPTSNAIHSSASPINNHHQHNNNNGIGSPSVQRPGSSPLVRTPPEGSHPHNHNNNTHAGAINKTPAVWAVLLSRDEGTIPTLKINTEEFRFGRSSKCTAHIQDTFVSSVQFVIYRTVDPSSNPNGGRRNSDSRGGMPSSYPNSNESSIRYVFTLLDKSANGTYVNVKKIGKDKKCLLHQNALITFRLSTSQFFLGFVFMLTDERGNIINDKYGNNNNNAVNPASPPIHVRNQLSIGGASTTGASNSVASTTLNNNNNNNMERSATPKGTSSQVQQAAIYRRGTPRTHATPTDTNNNTNANNSFASSTPHGSRRPNNNNTNNRTKGSGSRPLHRETIEWKIGEEMLGKGGNAEVYLGINLTNGQLIAVKRVLLPTVVKGRDEDPEAKAILQQYRSLQEEINVLSKAIHPNIVQYYGSSQNSTYFNILLEFVPGGSLRHLLDNFGALSPGVIITYLRQMLEGLAYLHSLNIVHSDIKAANILITEKGKAKLTDFGTAKLLNRQHNLNSAVGNSRSTSRQRSSGGGEDLPPENHSGEGTMKVGGTLRWMDPVLFRDDGNESGPTKASDMWSVGCAVVEMMSGEAPWYEYEFESEEQIINLLKYTVDPPEIPECPDCPELVHIAELCLQLDPKARPTCVDLLQVVESAADSYQMRQQLQNHNSPDASPEASPQAEGTPAAQPQPSGSSPRPRTTQTAEHNTRGSGSPKPHTVASPSQQPLQNKRASINSSMGKS</sequence>
<evidence type="ECO:0000256" key="7">
    <source>
        <dbReference type="SAM" id="MobiDB-lite"/>
    </source>
</evidence>
<feature type="compositionally biased region" description="Polar residues" evidence="7">
    <location>
        <begin position="326"/>
        <end position="344"/>
    </location>
</feature>
<feature type="compositionally biased region" description="Pro residues" evidence="7">
    <location>
        <begin position="254"/>
        <end position="266"/>
    </location>
</feature>
<evidence type="ECO:0000256" key="4">
    <source>
        <dbReference type="ARBA" id="ARBA00022777"/>
    </source>
</evidence>
<keyword evidence="5 6" id="KW-0067">ATP-binding</keyword>
<proteinExistence type="predicted"/>
<dbReference type="PROSITE" id="PS50011">
    <property type="entry name" value="PROTEIN_KINASE_DOM"/>
    <property type="match status" value="1"/>
</dbReference>
<protein>
    <submittedName>
        <fullName evidence="10">FHA domain/Protein tyrosine kinase/Protein kinase domain containing protein, putative</fullName>
    </submittedName>
</protein>
<keyword evidence="2" id="KW-0808">Transferase</keyword>
<feature type="compositionally biased region" description="Low complexity" evidence="7">
    <location>
        <begin position="135"/>
        <end position="154"/>
    </location>
</feature>
<feature type="region of interest" description="Disordered" evidence="7">
    <location>
        <begin position="836"/>
        <end position="870"/>
    </location>
</feature>
<feature type="region of interest" description="Disordered" evidence="7">
    <location>
        <begin position="982"/>
        <end position="1060"/>
    </location>
</feature>
<feature type="region of interest" description="Disordered" evidence="7">
    <location>
        <begin position="566"/>
        <end position="663"/>
    </location>
</feature>
<dbReference type="PROSITE" id="PS50006">
    <property type="entry name" value="FHA_DOMAIN"/>
    <property type="match status" value="1"/>
</dbReference>
<keyword evidence="11" id="KW-1185">Reference proteome</keyword>
<dbReference type="SMART" id="SM00220">
    <property type="entry name" value="S_TKc"/>
    <property type="match status" value="1"/>
</dbReference>
<dbReference type="AlphaFoldDB" id="A0A7G2CJL5"/>
<keyword evidence="3 6" id="KW-0547">Nucleotide-binding</keyword>
<feature type="domain" description="FHA" evidence="8">
    <location>
        <begin position="419"/>
        <end position="499"/>
    </location>
</feature>
<accession>A0A7G2CJL5</accession>
<dbReference type="EMBL" id="LR877160">
    <property type="protein sequence ID" value="CAD2220058.1"/>
    <property type="molecule type" value="Genomic_DNA"/>
</dbReference>
<feature type="compositionally biased region" description="Low complexity" evidence="7">
    <location>
        <begin position="616"/>
        <end position="653"/>
    </location>
</feature>
<dbReference type="PROSITE" id="PS00107">
    <property type="entry name" value="PROTEIN_KINASE_ATP"/>
    <property type="match status" value="1"/>
</dbReference>
<dbReference type="PROSITE" id="PS00108">
    <property type="entry name" value="PROTEIN_KINASE_ST"/>
    <property type="match status" value="1"/>
</dbReference>
<dbReference type="FunFam" id="3.30.200.20:FF:000956">
    <property type="entry name" value="Protein kinase, putative"/>
    <property type="match status" value="1"/>
</dbReference>
<feature type="compositionally biased region" description="Polar residues" evidence="7">
    <location>
        <begin position="590"/>
        <end position="605"/>
    </location>
</feature>
<dbReference type="InterPro" id="IPR008984">
    <property type="entry name" value="SMAD_FHA_dom_sf"/>
</dbReference>
<dbReference type="CDD" id="cd06606">
    <property type="entry name" value="STKc_MAPKKK"/>
    <property type="match status" value="1"/>
</dbReference>
<feature type="compositionally biased region" description="Low complexity" evidence="7">
    <location>
        <begin position="267"/>
        <end position="279"/>
    </location>
</feature>
<dbReference type="SMART" id="SM00240">
    <property type="entry name" value="FHA"/>
    <property type="match status" value="1"/>
</dbReference>
<feature type="region of interest" description="Disordered" evidence="7">
    <location>
        <begin position="447"/>
        <end position="472"/>
    </location>
</feature>
<name>A0A7G2CJL5_9TRYP</name>
<feature type="compositionally biased region" description="Polar residues" evidence="7">
    <location>
        <begin position="982"/>
        <end position="991"/>
    </location>
</feature>
<dbReference type="SUPFAM" id="SSF56112">
    <property type="entry name" value="Protein kinase-like (PK-like)"/>
    <property type="match status" value="1"/>
</dbReference>
<feature type="domain" description="Protein kinase" evidence="9">
    <location>
        <begin position="669"/>
        <end position="979"/>
    </location>
</feature>
<feature type="compositionally biased region" description="Polar residues" evidence="7">
    <location>
        <begin position="566"/>
        <end position="582"/>
    </location>
</feature>
<feature type="region of interest" description="Disordered" evidence="7">
    <location>
        <begin position="117"/>
        <end position="190"/>
    </location>
</feature>
<dbReference type="VEuPathDB" id="TriTrypDB:ADEAN_000757200"/>